<gene>
    <name evidence="1" type="ORF">R70211_00925</name>
</gene>
<dbReference type="SUPFAM" id="SSF110391">
    <property type="entry name" value="GlpP-like"/>
    <property type="match status" value="1"/>
</dbReference>
<dbReference type="GO" id="GO:0006071">
    <property type="term" value="P:glycerol metabolic process"/>
    <property type="evidence" value="ECO:0007669"/>
    <property type="project" value="InterPro"/>
</dbReference>
<dbReference type="AlphaFoldDB" id="A0A9N8MM23"/>
<keyword evidence="2" id="KW-1185">Reference proteome</keyword>
<evidence type="ECO:0000313" key="1">
    <source>
        <dbReference type="EMBL" id="CAE6867511.1"/>
    </source>
</evidence>
<accession>A0A9N8MM23</accession>
<organism evidence="1 2">
    <name type="scientific">Paraburkholderia domus</name>
    <dbReference type="NCBI Taxonomy" id="2793075"/>
    <lineage>
        <taxon>Bacteria</taxon>
        <taxon>Pseudomonadati</taxon>
        <taxon>Pseudomonadota</taxon>
        <taxon>Betaproteobacteria</taxon>
        <taxon>Burkholderiales</taxon>
        <taxon>Burkholderiaceae</taxon>
        <taxon>Paraburkholderia</taxon>
    </lineage>
</organism>
<dbReference type="Gene3D" id="3.20.20.70">
    <property type="entry name" value="Aldolase class I"/>
    <property type="match status" value="1"/>
</dbReference>
<dbReference type="EMBL" id="CAJNAS010000002">
    <property type="protein sequence ID" value="CAE6867511.1"/>
    <property type="molecule type" value="Genomic_DNA"/>
</dbReference>
<dbReference type="Pfam" id="PF04309">
    <property type="entry name" value="G3P_antiterm"/>
    <property type="match status" value="1"/>
</dbReference>
<protein>
    <submittedName>
        <fullName evidence="1">Uncharacterized protein</fullName>
    </submittedName>
</protein>
<dbReference type="InterPro" id="IPR013785">
    <property type="entry name" value="Aldolase_TIM"/>
</dbReference>
<sequence>MSAPMRSHLSAQDRKALPPIVASGFACNRGEVLDELKNGAVAVSTSDTELWNLNPER</sequence>
<dbReference type="Proteomes" id="UP000675121">
    <property type="component" value="Unassembled WGS sequence"/>
</dbReference>
<dbReference type="PROSITE" id="PS51257">
    <property type="entry name" value="PROKAR_LIPOPROTEIN"/>
    <property type="match status" value="1"/>
</dbReference>
<proteinExistence type="predicted"/>
<reference evidence="1" key="1">
    <citation type="submission" date="2021-02" db="EMBL/GenBank/DDBJ databases">
        <authorList>
            <person name="Vanwijnsberghe S."/>
        </authorList>
    </citation>
    <scope>NUCLEOTIDE SEQUENCE</scope>
    <source>
        <strain evidence="1">R-70211</strain>
    </source>
</reference>
<dbReference type="InterPro" id="IPR006699">
    <property type="entry name" value="GlpP"/>
</dbReference>
<dbReference type="GO" id="GO:0006355">
    <property type="term" value="P:regulation of DNA-templated transcription"/>
    <property type="evidence" value="ECO:0007669"/>
    <property type="project" value="InterPro"/>
</dbReference>
<comment type="caution">
    <text evidence="1">The sequence shown here is derived from an EMBL/GenBank/DDBJ whole genome shotgun (WGS) entry which is preliminary data.</text>
</comment>
<name>A0A9N8MM23_9BURK</name>
<evidence type="ECO:0000313" key="2">
    <source>
        <dbReference type="Proteomes" id="UP000675121"/>
    </source>
</evidence>